<feature type="signal peptide" evidence="1">
    <location>
        <begin position="1"/>
        <end position="27"/>
    </location>
</feature>
<proteinExistence type="predicted"/>
<comment type="caution">
    <text evidence="2">The sequence shown here is derived from an EMBL/GenBank/DDBJ whole genome shotgun (WGS) entry which is preliminary data.</text>
</comment>
<feature type="chain" id="PRO_5020508143" description="DUF320 domain-containing protein" evidence="1">
    <location>
        <begin position="28"/>
        <end position="86"/>
    </location>
</feature>
<dbReference type="PROSITE" id="PS51257">
    <property type="entry name" value="PROKAR_LIPOPROTEIN"/>
    <property type="match status" value="1"/>
</dbReference>
<accession>A0A4U3M7N0</accession>
<dbReference type="AlphaFoldDB" id="A0A4U3M7N0"/>
<sequence>MIKKLALTGAVLAAACGASLIAAPAHADTWISNGSVNRGSAQSGNVFGNVAATNIGGGSSTNSNTINGVSVTARNSVAGLAYRFDD</sequence>
<dbReference type="OrthoDB" id="3539684at2"/>
<dbReference type="Proteomes" id="UP000308705">
    <property type="component" value="Unassembled WGS sequence"/>
</dbReference>
<evidence type="ECO:0000313" key="2">
    <source>
        <dbReference type="EMBL" id="TKK84975.1"/>
    </source>
</evidence>
<evidence type="ECO:0008006" key="4">
    <source>
        <dbReference type="Google" id="ProtNLM"/>
    </source>
</evidence>
<name>A0A4U3M7N0_9ACTN</name>
<dbReference type="EMBL" id="SZQA01000031">
    <property type="protein sequence ID" value="TKK84975.1"/>
    <property type="molecule type" value="Genomic_DNA"/>
</dbReference>
<keyword evidence="3" id="KW-1185">Reference proteome</keyword>
<protein>
    <recommendedName>
        <fullName evidence="4">DUF320 domain-containing protein</fullName>
    </recommendedName>
</protein>
<evidence type="ECO:0000313" key="3">
    <source>
        <dbReference type="Proteomes" id="UP000308705"/>
    </source>
</evidence>
<keyword evidence="1" id="KW-0732">Signal</keyword>
<organism evidence="2 3">
    <name type="scientific">Herbidospora galbida</name>
    <dbReference type="NCBI Taxonomy" id="2575442"/>
    <lineage>
        <taxon>Bacteria</taxon>
        <taxon>Bacillati</taxon>
        <taxon>Actinomycetota</taxon>
        <taxon>Actinomycetes</taxon>
        <taxon>Streptosporangiales</taxon>
        <taxon>Streptosporangiaceae</taxon>
        <taxon>Herbidospora</taxon>
    </lineage>
</organism>
<gene>
    <name evidence="2" type="ORF">FDA94_27720</name>
</gene>
<reference evidence="2 3" key="1">
    <citation type="submission" date="2019-04" db="EMBL/GenBank/DDBJ databases">
        <title>Herbidospora sp. NEAU-GS14.nov., a novel actinomycete isolated from soil.</title>
        <authorList>
            <person name="Han L."/>
        </authorList>
    </citation>
    <scope>NUCLEOTIDE SEQUENCE [LARGE SCALE GENOMIC DNA]</scope>
    <source>
        <strain evidence="2 3">NEAU-GS14</strain>
    </source>
</reference>
<dbReference type="RefSeq" id="WP_137250010.1">
    <property type="nucleotide sequence ID" value="NZ_SZQA01000031.1"/>
</dbReference>
<evidence type="ECO:0000256" key="1">
    <source>
        <dbReference type="SAM" id="SignalP"/>
    </source>
</evidence>